<keyword evidence="5" id="KW-0720">Serine protease</keyword>
<keyword evidence="2" id="KW-0121">Carboxypeptidase</keyword>
<dbReference type="InterPro" id="IPR027478">
    <property type="entry name" value="LdcA_N"/>
</dbReference>
<evidence type="ECO:0000256" key="1">
    <source>
        <dbReference type="ARBA" id="ARBA00010233"/>
    </source>
</evidence>
<dbReference type="InterPro" id="IPR040921">
    <property type="entry name" value="Peptidase_S66C"/>
</dbReference>
<dbReference type="Gene3D" id="3.40.50.10740">
    <property type="entry name" value="Class I glutamine amidotransferase-like"/>
    <property type="match status" value="1"/>
</dbReference>
<protein>
    <recommendedName>
        <fullName evidence="11">LD-carboxypeptidase</fullName>
    </recommendedName>
</protein>
<dbReference type="CDD" id="cd07025">
    <property type="entry name" value="Peptidase_S66"/>
    <property type="match status" value="1"/>
</dbReference>
<dbReference type="PANTHER" id="PTHR30237:SF2">
    <property type="entry name" value="MUREIN TETRAPEPTIDE CARBOXYPEPTIDASE"/>
    <property type="match status" value="1"/>
</dbReference>
<keyword evidence="3" id="KW-0645">Protease</keyword>
<name>A0A1F5YYX0_9BACT</name>
<dbReference type="InterPro" id="IPR003507">
    <property type="entry name" value="S66_fam"/>
</dbReference>
<dbReference type="PANTHER" id="PTHR30237">
    <property type="entry name" value="MURAMOYLTETRAPEPTIDE CARBOXYPEPTIDASE"/>
    <property type="match status" value="1"/>
</dbReference>
<feature type="domain" description="LD-carboxypeptidase N-terminal" evidence="7">
    <location>
        <begin position="17"/>
        <end position="134"/>
    </location>
</feature>
<dbReference type="Pfam" id="PF02016">
    <property type="entry name" value="Peptidase_S66"/>
    <property type="match status" value="1"/>
</dbReference>
<dbReference type="GO" id="GO:0008236">
    <property type="term" value="F:serine-type peptidase activity"/>
    <property type="evidence" value="ECO:0007669"/>
    <property type="project" value="UniProtKB-KW"/>
</dbReference>
<evidence type="ECO:0000313" key="9">
    <source>
        <dbReference type="EMBL" id="OGG05389.1"/>
    </source>
</evidence>
<evidence type="ECO:0000256" key="5">
    <source>
        <dbReference type="ARBA" id="ARBA00022825"/>
    </source>
</evidence>
<dbReference type="EMBL" id="MFIX01000056">
    <property type="protein sequence ID" value="OGG05389.1"/>
    <property type="molecule type" value="Genomic_DNA"/>
</dbReference>
<feature type="active site" description="Charge relay system" evidence="6">
    <location>
        <position position="218"/>
    </location>
</feature>
<evidence type="ECO:0000256" key="4">
    <source>
        <dbReference type="ARBA" id="ARBA00022801"/>
    </source>
</evidence>
<keyword evidence="4" id="KW-0378">Hydrolase</keyword>
<feature type="domain" description="LD-carboxypeptidase C-terminal" evidence="8">
    <location>
        <begin position="187"/>
        <end position="304"/>
    </location>
</feature>
<reference evidence="9 10" key="1">
    <citation type="journal article" date="2016" name="Nat. Commun.">
        <title>Thousands of microbial genomes shed light on interconnected biogeochemical processes in an aquifer system.</title>
        <authorList>
            <person name="Anantharaman K."/>
            <person name="Brown C.T."/>
            <person name="Hug L.A."/>
            <person name="Sharon I."/>
            <person name="Castelle C.J."/>
            <person name="Probst A.J."/>
            <person name="Thomas B.C."/>
            <person name="Singh A."/>
            <person name="Wilkins M.J."/>
            <person name="Karaoz U."/>
            <person name="Brodie E.L."/>
            <person name="Williams K.H."/>
            <person name="Hubbard S.S."/>
            <person name="Banfield J.F."/>
        </authorList>
    </citation>
    <scope>NUCLEOTIDE SEQUENCE [LARGE SCALE GENOMIC DNA]</scope>
</reference>
<dbReference type="SUPFAM" id="SSF52317">
    <property type="entry name" value="Class I glutamine amidotransferase-like"/>
    <property type="match status" value="1"/>
</dbReference>
<dbReference type="PIRSF" id="PIRSF028757">
    <property type="entry name" value="LD-carboxypeptidase"/>
    <property type="match status" value="1"/>
</dbReference>
<gene>
    <name evidence="9" type="ORF">A3F83_15435</name>
</gene>
<comment type="caution">
    <text evidence="9">The sequence shown here is derived from an EMBL/GenBank/DDBJ whole genome shotgun (WGS) entry which is preliminary data.</text>
</comment>
<evidence type="ECO:0000259" key="8">
    <source>
        <dbReference type="Pfam" id="PF17676"/>
    </source>
</evidence>
<evidence type="ECO:0000313" key="10">
    <source>
        <dbReference type="Proteomes" id="UP000179129"/>
    </source>
</evidence>
<dbReference type="Pfam" id="PF17676">
    <property type="entry name" value="Peptidase_S66C"/>
    <property type="match status" value="1"/>
</dbReference>
<dbReference type="GO" id="GO:0006508">
    <property type="term" value="P:proteolysis"/>
    <property type="evidence" value="ECO:0007669"/>
    <property type="project" value="UniProtKB-KW"/>
</dbReference>
<evidence type="ECO:0008006" key="11">
    <source>
        <dbReference type="Google" id="ProtNLM"/>
    </source>
</evidence>
<proteinExistence type="inferred from homology"/>
<comment type="similarity">
    <text evidence="1">Belongs to the peptidase S66 family.</text>
</comment>
<evidence type="ECO:0000256" key="3">
    <source>
        <dbReference type="ARBA" id="ARBA00022670"/>
    </source>
</evidence>
<feature type="active site" description="Nucleophile" evidence="6">
    <location>
        <position position="114"/>
    </location>
</feature>
<dbReference type="Proteomes" id="UP000179129">
    <property type="component" value="Unassembled WGS sequence"/>
</dbReference>
<feature type="active site" description="Charge relay system" evidence="6">
    <location>
        <position position="289"/>
    </location>
</feature>
<accession>A0A1F5YYX0</accession>
<dbReference type="AlphaFoldDB" id="A0A1F5YYX0"/>
<dbReference type="GO" id="GO:0004180">
    <property type="term" value="F:carboxypeptidase activity"/>
    <property type="evidence" value="ECO:0007669"/>
    <property type="project" value="UniProtKB-KW"/>
</dbReference>
<dbReference type="SUPFAM" id="SSF141986">
    <property type="entry name" value="LD-carboxypeptidase A C-terminal domain-like"/>
    <property type="match status" value="1"/>
</dbReference>
<evidence type="ECO:0000256" key="6">
    <source>
        <dbReference type="PIRSR" id="PIRSR028757-1"/>
    </source>
</evidence>
<dbReference type="InterPro" id="IPR027461">
    <property type="entry name" value="Carboxypeptidase_A_C_sf"/>
</dbReference>
<dbReference type="Gene3D" id="3.50.30.60">
    <property type="entry name" value="LD-carboxypeptidase A C-terminal domain-like"/>
    <property type="match status" value="1"/>
</dbReference>
<dbReference type="STRING" id="1817867.A3F83_15435"/>
<dbReference type="InterPro" id="IPR029062">
    <property type="entry name" value="Class_I_gatase-like"/>
</dbReference>
<dbReference type="InterPro" id="IPR040449">
    <property type="entry name" value="Peptidase_S66_N"/>
</dbReference>
<organism evidence="9 10">
    <name type="scientific">Candidatus Glassbacteria bacterium RIFCSPLOWO2_12_FULL_58_11</name>
    <dbReference type="NCBI Taxonomy" id="1817867"/>
    <lineage>
        <taxon>Bacteria</taxon>
        <taxon>Candidatus Glassiibacteriota</taxon>
    </lineage>
</organism>
<evidence type="ECO:0000259" key="7">
    <source>
        <dbReference type="Pfam" id="PF02016"/>
    </source>
</evidence>
<sequence>MQKPLVKPQRLRPGDTIGLVTPASPLLSFRDIQRAGKVLRELGFNVKPGQYIRSRTGFLAGTDEQRAADINAMLADPSVKGIFALRGGYGSARVLERLDWKLIGANPKVLLGHSDLTALLCAVHLRTGMVTFWGPTAGYDLGRSPSPFKIKWLKAVLCRTSPSLKLPGTSPGNRKQLGVMARHGAAEGPLAGGNLSLLTSLLGTPFEIETRGRILFIEDVDEEPYRMDRMLTQLSLAGKLRQAAGIAVGRCLNCESSGRMKRTFNLRQVLEDRLGSLGIPVVYGFPFGHESDKITLPLGVRARLDSERPSLTLLEPGVW</sequence>
<evidence type="ECO:0000256" key="2">
    <source>
        <dbReference type="ARBA" id="ARBA00022645"/>
    </source>
</evidence>